<name>A0A397T261_9GLOM</name>
<organism evidence="1 2">
    <name type="scientific">Glomus cerebriforme</name>
    <dbReference type="NCBI Taxonomy" id="658196"/>
    <lineage>
        <taxon>Eukaryota</taxon>
        <taxon>Fungi</taxon>
        <taxon>Fungi incertae sedis</taxon>
        <taxon>Mucoromycota</taxon>
        <taxon>Glomeromycotina</taxon>
        <taxon>Glomeromycetes</taxon>
        <taxon>Glomerales</taxon>
        <taxon>Glomeraceae</taxon>
        <taxon>Glomus</taxon>
    </lineage>
</organism>
<gene>
    <name evidence="1" type="ORF">C1645_765550</name>
</gene>
<keyword evidence="2" id="KW-1185">Reference proteome</keyword>
<dbReference type="InterPro" id="IPR011009">
    <property type="entry name" value="Kinase-like_dom_sf"/>
</dbReference>
<dbReference type="SUPFAM" id="SSF56112">
    <property type="entry name" value="Protein kinase-like (PK-like)"/>
    <property type="match status" value="1"/>
</dbReference>
<proteinExistence type="predicted"/>
<dbReference type="Gene3D" id="3.30.200.20">
    <property type="entry name" value="Phosphorylase Kinase, domain 1"/>
    <property type="match status" value="1"/>
</dbReference>
<sequence>MELTNTNENYFDPKPRLKSSPIPINFISFNNNARYCFYCKNRYTWTQSPNNQKYCEDCFSQYVNNVDGNNTYLDVLIETCLFSQFQGHAQSRREMFTTCNIKEWCKNCSSILCFKQIFAYTRFIYHYSLNEKPIPVLYLPWWDNSDYCLVCDLELKFQTNCQKLCTRCYIIHSGCRYCLTTNIIFGLSDQSQCRKCRRILVIDIKDITSGNSDIDALIRDTRFKIKNDHKIINDISSIDVTNPLDFYNFIRSNYRLADYHSTMEWISYSNIINLEKLAEGGFSIIYKAYWEGNYKTIAAKRLKSSEKISKEFLNEVLYLNHNITNIS</sequence>
<dbReference type="OrthoDB" id="2461726at2759"/>
<protein>
    <recommendedName>
        <fullName evidence="3">Protein kinase domain-containing protein</fullName>
    </recommendedName>
</protein>
<accession>A0A397T261</accession>
<evidence type="ECO:0008006" key="3">
    <source>
        <dbReference type="Google" id="ProtNLM"/>
    </source>
</evidence>
<comment type="caution">
    <text evidence="1">The sequence shown here is derived from an EMBL/GenBank/DDBJ whole genome shotgun (WGS) entry which is preliminary data.</text>
</comment>
<dbReference type="AlphaFoldDB" id="A0A397T261"/>
<dbReference type="EMBL" id="QKYT01000131">
    <property type="protein sequence ID" value="RIA92243.1"/>
    <property type="molecule type" value="Genomic_DNA"/>
</dbReference>
<evidence type="ECO:0000313" key="1">
    <source>
        <dbReference type="EMBL" id="RIA92243.1"/>
    </source>
</evidence>
<dbReference type="Proteomes" id="UP000265703">
    <property type="component" value="Unassembled WGS sequence"/>
</dbReference>
<evidence type="ECO:0000313" key="2">
    <source>
        <dbReference type="Proteomes" id="UP000265703"/>
    </source>
</evidence>
<reference evidence="1 2" key="1">
    <citation type="submission" date="2018-06" db="EMBL/GenBank/DDBJ databases">
        <title>Comparative genomics reveals the genomic features of Rhizophagus irregularis, R. cerebriforme, R. diaphanum and Gigaspora rosea, and their symbiotic lifestyle signature.</title>
        <authorList>
            <person name="Morin E."/>
            <person name="San Clemente H."/>
            <person name="Chen E.C.H."/>
            <person name="De La Providencia I."/>
            <person name="Hainaut M."/>
            <person name="Kuo A."/>
            <person name="Kohler A."/>
            <person name="Murat C."/>
            <person name="Tang N."/>
            <person name="Roy S."/>
            <person name="Loubradou J."/>
            <person name="Henrissat B."/>
            <person name="Grigoriev I.V."/>
            <person name="Corradi N."/>
            <person name="Roux C."/>
            <person name="Martin F.M."/>
        </authorList>
    </citation>
    <scope>NUCLEOTIDE SEQUENCE [LARGE SCALE GENOMIC DNA]</scope>
    <source>
        <strain evidence="1 2">DAOM 227022</strain>
    </source>
</reference>